<dbReference type="FunFam" id="2.30.30.140:FF:000018">
    <property type="entry name" value="Serine/threonine-protein kinase 31"/>
    <property type="match status" value="1"/>
</dbReference>
<feature type="domain" description="Tudor" evidence="1">
    <location>
        <begin position="100"/>
        <end position="160"/>
    </location>
</feature>
<dbReference type="PANTHER" id="PTHR22948">
    <property type="entry name" value="TUDOR DOMAIN CONTAINING PROTEIN"/>
    <property type="match status" value="1"/>
</dbReference>
<dbReference type="InterPro" id="IPR002999">
    <property type="entry name" value="Tudor"/>
</dbReference>
<reference evidence="2" key="1">
    <citation type="journal article" date="2023" name="Mol. Biol. Evol.">
        <title>Third-Generation Sequencing Reveals the Adaptive Role of the Epigenome in Three Deep-Sea Polychaetes.</title>
        <authorList>
            <person name="Perez M."/>
            <person name="Aroh O."/>
            <person name="Sun Y."/>
            <person name="Lan Y."/>
            <person name="Juniper S.K."/>
            <person name="Young C.R."/>
            <person name="Angers B."/>
            <person name="Qian P.Y."/>
        </authorList>
    </citation>
    <scope>NUCLEOTIDE SEQUENCE</scope>
    <source>
        <strain evidence="2">P08H-3</strain>
    </source>
</reference>
<gene>
    <name evidence="2" type="ORF">LSH36_18g01064</name>
</gene>
<dbReference type="PANTHER" id="PTHR22948:SF29">
    <property type="entry name" value="FI02030P-RELATED"/>
    <property type="match status" value="1"/>
</dbReference>
<dbReference type="Pfam" id="PF00567">
    <property type="entry name" value="TUDOR"/>
    <property type="match status" value="1"/>
</dbReference>
<evidence type="ECO:0000259" key="1">
    <source>
        <dbReference type="PROSITE" id="PS50304"/>
    </source>
</evidence>
<dbReference type="Proteomes" id="UP001208570">
    <property type="component" value="Unassembled WGS sequence"/>
</dbReference>
<dbReference type="AlphaFoldDB" id="A0AAD9NH09"/>
<proteinExistence type="predicted"/>
<evidence type="ECO:0000313" key="2">
    <source>
        <dbReference type="EMBL" id="KAK2168278.1"/>
    </source>
</evidence>
<dbReference type="InterPro" id="IPR050621">
    <property type="entry name" value="Tudor_domain_containing"/>
</dbReference>
<dbReference type="Gene3D" id="2.40.50.90">
    <property type="match status" value="1"/>
</dbReference>
<keyword evidence="3" id="KW-1185">Reference proteome</keyword>
<sequence length="264" mass="29890">LITTDKKAVFAGFDPSSCIETPVVNSWVALEITTVLNPAQFYAIFPFGTKPIPEISEDEKYKNEDPEDTSYDILNSLEALNEAMNKKYSRIVHRDTDYTVYGEGEIVACRFTQDDHFYRARILSLIPENHEVLVFYVDYGNREWVSESSIRQMVPQFMLLPFQAIECRMPLKPVGSGMTWSSKSDTRFFKEFVEGKVLCAKILDSGSSGFLIVDLYDTTGEDIHINQYLIDTNIALPSCYPVGIPASKHSSTDIQLLQPRMLPG</sequence>
<accession>A0AAD9NH09</accession>
<dbReference type="Gene3D" id="2.30.30.140">
    <property type="match status" value="1"/>
</dbReference>
<dbReference type="InterPro" id="IPR035437">
    <property type="entry name" value="SNase_OB-fold_sf"/>
</dbReference>
<comment type="caution">
    <text evidence="2">The sequence shown here is derived from an EMBL/GenBank/DDBJ whole genome shotgun (WGS) entry which is preliminary data.</text>
</comment>
<name>A0AAD9NH09_9ANNE</name>
<protein>
    <recommendedName>
        <fullName evidence="1">Tudor domain-containing protein</fullName>
    </recommendedName>
</protein>
<organism evidence="2 3">
    <name type="scientific">Paralvinella palmiformis</name>
    <dbReference type="NCBI Taxonomy" id="53620"/>
    <lineage>
        <taxon>Eukaryota</taxon>
        <taxon>Metazoa</taxon>
        <taxon>Spiralia</taxon>
        <taxon>Lophotrochozoa</taxon>
        <taxon>Annelida</taxon>
        <taxon>Polychaeta</taxon>
        <taxon>Sedentaria</taxon>
        <taxon>Canalipalpata</taxon>
        <taxon>Terebellida</taxon>
        <taxon>Terebelliformia</taxon>
        <taxon>Alvinellidae</taxon>
        <taxon>Paralvinella</taxon>
    </lineage>
</organism>
<dbReference type="SUPFAM" id="SSF63748">
    <property type="entry name" value="Tudor/PWWP/MBT"/>
    <property type="match status" value="1"/>
</dbReference>
<dbReference type="PROSITE" id="PS50304">
    <property type="entry name" value="TUDOR"/>
    <property type="match status" value="1"/>
</dbReference>
<dbReference type="EMBL" id="JAODUP010000018">
    <property type="protein sequence ID" value="KAK2168278.1"/>
    <property type="molecule type" value="Genomic_DNA"/>
</dbReference>
<feature type="non-terminal residue" evidence="2">
    <location>
        <position position="1"/>
    </location>
</feature>
<evidence type="ECO:0000313" key="3">
    <source>
        <dbReference type="Proteomes" id="UP001208570"/>
    </source>
</evidence>
<dbReference type="SMART" id="SM00333">
    <property type="entry name" value="TUDOR"/>
    <property type="match status" value="1"/>
</dbReference>